<feature type="transmembrane region" description="Helical" evidence="6">
    <location>
        <begin position="134"/>
        <end position="155"/>
    </location>
</feature>
<dbReference type="EMBL" id="JBGUBD010000002">
    <property type="protein sequence ID" value="MFA9477395.1"/>
    <property type="molecule type" value="Genomic_DNA"/>
</dbReference>
<name>A0ABV4U1C2_9BACT</name>
<protein>
    <submittedName>
        <fullName evidence="7">TspO/MBR family protein</fullName>
    </submittedName>
</protein>
<feature type="transmembrane region" description="Helical" evidence="6">
    <location>
        <begin position="107"/>
        <end position="127"/>
    </location>
</feature>
<accession>A0ABV4U1C2</accession>
<keyword evidence="3 6" id="KW-0812">Transmembrane</keyword>
<feature type="transmembrane region" description="Helical" evidence="6">
    <location>
        <begin position="46"/>
        <end position="68"/>
    </location>
</feature>
<comment type="similarity">
    <text evidence="2">Belongs to the TspO/BZRP family.</text>
</comment>
<dbReference type="InterPro" id="IPR004307">
    <property type="entry name" value="TspO_MBR"/>
</dbReference>
<evidence type="ECO:0000256" key="5">
    <source>
        <dbReference type="ARBA" id="ARBA00023136"/>
    </source>
</evidence>
<reference evidence="7 8" key="1">
    <citation type="submission" date="2024-08" db="EMBL/GenBank/DDBJ databases">
        <title>Whole-genome sequencing of halo(alkali)philic microorganisms from hypersaline lakes.</title>
        <authorList>
            <person name="Sorokin D.Y."/>
            <person name="Merkel A.Y."/>
            <person name="Messina E."/>
            <person name="Yakimov M."/>
        </authorList>
    </citation>
    <scope>NUCLEOTIDE SEQUENCE [LARGE SCALE GENOMIC DNA]</scope>
    <source>
        <strain evidence="7 8">AB-hyl4</strain>
    </source>
</reference>
<comment type="subcellular location">
    <subcellularLocation>
        <location evidence="1">Membrane</location>
        <topology evidence="1">Multi-pass membrane protein</topology>
    </subcellularLocation>
</comment>
<evidence type="ECO:0000256" key="3">
    <source>
        <dbReference type="ARBA" id="ARBA00022692"/>
    </source>
</evidence>
<dbReference type="PANTHER" id="PTHR10057:SF0">
    <property type="entry name" value="TRANSLOCATOR PROTEIN"/>
    <property type="match status" value="1"/>
</dbReference>
<dbReference type="CDD" id="cd15904">
    <property type="entry name" value="TSPO_MBR"/>
    <property type="match status" value="1"/>
</dbReference>
<feature type="transmembrane region" description="Helical" evidence="6">
    <location>
        <begin position="80"/>
        <end position="101"/>
    </location>
</feature>
<evidence type="ECO:0000256" key="6">
    <source>
        <dbReference type="SAM" id="Phobius"/>
    </source>
</evidence>
<keyword evidence="5 6" id="KW-0472">Membrane</keyword>
<evidence type="ECO:0000313" key="7">
    <source>
        <dbReference type="EMBL" id="MFA9477395.1"/>
    </source>
</evidence>
<evidence type="ECO:0000256" key="4">
    <source>
        <dbReference type="ARBA" id="ARBA00022989"/>
    </source>
</evidence>
<evidence type="ECO:0000256" key="1">
    <source>
        <dbReference type="ARBA" id="ARBA00004141"/>
    </source>
</evidence>
<comment type="caution">
    <text evidence="7">The sequence shown here is derived from an EMBL/GenBank/DDBJ whole genome shotgun (WGS) entry which is preliminary data.</text>
</comment>
<keyword evidence="4 6" id="KW-1133">Transmembrane helix</keyword>
<gene>
    <name evidence="7" type="ORF">ACERK3_03700</name>
</gene>
<dbReference type="PANTHER" id="PTHR10057">
    <property type="entry name" value="PERIPHERAL-TYPE BENZODIAZEPINE RECEPTOR"/>
    <property type="match status" value="1"/>
</dbReference>
<dbReference type="Pfam" id="PF03073">
    <property type="entry name" value="TspO_MBR"/>
    <property type="match status" value="1"/>
</dbReference>
<organism evidence="7 8">
    <name type="scientific">Natronomicrosphaera hydrolytica</name>
    <dbReference type="NCBI Taxonomy" id="3242702"/>
    <lineage>
        <taxon>Bacteria</taxon>
        <taxon>Pseudomonadati</taxon>
        <taxon>Planctomycetota</taxon>
        <taxon>Phycisphaerae</taxon>
        <taxon>Phycisphaerales</taxon>
        <taxon>Phycisphaeraceae</taxon>
        <taxon>Natronomicrosphaera</taxon>
    </lineage>
</organism>
<proteinExistence type="inferred from homology"/>
<dbReference type="InterPro" id="IPR038330">
    <property type="entry name" value="TspO/MBR-related_sf"/>
</dbReference>
<keyword evidence="8" id="KW-1185">Reference proteome</keyword>
<evidence type="ECO:0000313" key="8">
    <source>
        <dbReference type="Proteomes" id="UP001575105"/>
    </source>
</evidence>
<dbReference type="RefSeq" id="WP_425344320.1">
    <property type="nucleotide sequence ID" value="NZ_JBGUBD010000002.1"/>
</dbReference>
<evidence type="ECO:0000256" key="2">
    <source>
        <dbReference type="ARBA" id="ARBA00007524"/>
    </source>
</evidence>
<dbReference type="PIRSF" id="PIRSF005859">
    <property type="entry name" value="PBR"/>
    <property type="match status" value="1"/>
</dbReference>
<dbReference type="Proteomes" id="UP001575105">
    <property type="component" value="Unassembled WGS sequence"/>
</dbReference>
<dbReference type="Gene3D" id="1.20.1260.100">
    <property type="entry name" value="TspO/MBR protein"/>
    <property type="match status" value="1"/>
</dbReference>
<sequence>MLRATVGLICWIALSLLAGVVGGVATGREAGAFYRELELPPFAPPGWVFGPVWTLLYLLMGVAVWLVWKPSGFAKARLPLSLFGVQLVLNALWSWIFFAWWQPGWALVEIVVLWLAIVATTIAFWRVRPTSGALLLPYLAWVSFAVVLNAAIWWLNA</sequence>